<evidence type="ECO:0000256" key="3">
    <source>
        <dbReference type="ARBA" id="ARBA00022989"/>
    </source>
</evidence>
<dbReference type="KEGG" id="dat:HRM2_01160"/>
<feature type="domain" description="Ferric oxidoreductase" evidence="6">
    <location>
        <begin position="45"/>
        <end position="166"/>
    </location>
</feature>
<protein>
    <submittedName>
        <fullName evidence="7">FAD/NAD(P)-binding:oxidoreductase</fullName>
    </submittedName>
</protein>
<keyword evidence="3 5" id="KW-1133">Transmembrane helix</keyword>
<dbReference type="STRING" id="177437.HRM2_01160"/>
<feature type="transmembrane region" description="Helical" evidence="5">
    <location>
        <begin position="121"/>
        <end position="142"/>
    </location>
</feature>
<evidence type="ECO:0000313" key="7">
    <source>
        <dbReference type="EMBL" id="ACN13239.1"/>
    </source>
</evidence>
<feature type="transmembrane region" description="Helical" evidence="5">
    <location>
        <begin position="154"/>
        <end position="173"/>
    </location>
</feature>
<dbReference type="Pfam" id="PF01794">
    <property type="entry name" value="Ferric_reduct"/>
    <property type="match status" value="1"/>
</dbReference>
<evidence type="ECO:0000256" key="4">
    <source>
        <dbReference type="ARBA" id="ARBA00023136"/>
    </source>
</evidence>
<dbReference type="Proteomes" id="UP000000442">
    <property type="component" value="Chromosome"/>
</dbReference>
<keyword evidence="4 5" id="KW-0472">Membrane</keyword>
<dbReference type="EMBL" id="CP001087">
    <property type="protein sequence ID" value="ACN13239.1"/>
    <property type="molecule type" value="Genomic_DNA"/>
</dbReference>
<feature type="transmembrane region" description="Helical" evidence="5">
    <location>
        <begin position="9"/>
        <end position="27"/>
    </location>
</feature>
<dbReference type="RefSeq" id="WP_012662490.1">
    <property type="nucleotide sequence ID" value="NC_012108.1"/>
</dbReference>
<evidence type="ECO:0000259" key="6">
    <source>
        <dbReference type="Pfam" id="PF01794"/>
    </source>
</evidence>
<feature type="transmembrane region" description="Helical" evidence="5">
    <location>
        <begin position="179"/>
        <end position="199"/>
    </location>
</feature>
<reference evidence="7 8" key="1">
    <citation type="journal article" date="2009" name="Environ. Microbiol.">
        <title>Genome sequence of Desulfobacterium autotrophicum HRM2, a marine sulfate reducer oxidizing organic carbon completely to carbon dioxide.</title>
        <authorList>
            <person name="Strittmatter A.W."/>
            <person name="Liesegang H."/>
            <person name="Rabus R."/>
            <person name="Decker I."/>
            <person name="Amann J."/>
            <person name="Andres S."/>
            <person name="Henne A."/>
            <person name="Fricke W.F."/>
            <person name="Martinez-Arias R."/>
            <person name="Bartels D."/>
            <person name="Goesmann A."/>
            <person name="Krause L."/>
            <person name="Puehler A."/>
            <person name="Klenk H.P."/>
            <person name="Richter M."/>
            <person name="Schuler M."/>
            <person name="Gloeckner F.O."/>
            <person name="Meyerdierks A."/>
            <person name="Gottschalk G."/>
            <person name="Amann R."/>
        </authorList>
    </citation>
    <scope>NUCLEOTIDE SEQUENCE [LARGE SCALE GENOMIC DNA]</scope>
    <source>
        <strain evidence="8">ATCC 43914 / DSM 3382 / HRM2</strain>
    </source>
</reference>
<dbReference type="AlphaFoldDB" id="C0QEC2"/>
<gene>
    <name evidence="7" type="ordered locus">HRM2_01160</name>
</gene>
<comment type="subcellular location">
    <subcellularLocation>
        <location evidence="1">Membrane</location>
        <topology evidence="1">Multi-pass membrane protein</topology>
    </subcellularLocation>
</comment>
<dbReference type="GO" id="GO:0016020">
    <property type="term" value="C:membrane"/>
    <property type="evidence" value="ECO:0007669"/>
    <property type="project" value="UniProtKB-SubCell"/>
</dbReference>
<evidence type="ECO:0000256" key="2">
    <source>
        <dbReference type="ARBA" id="ARBA00022692"/>
    </source>
</evidence>
<proteinExistence type="predicted"/>
<dbReference type="InterPro" id="IPR013130">
    <property type="entry name" value="Fe3_Rdtase_TM_dom"/>
</dbReference>
<evidence type="ECO:0000313" key="8">
    <source>
        <dbReference type="Proteomes" id="UP000000442"/>
    </source>
</evidence>
<dbReference type="eggNOG" id="COG4097">
    <property type="taxonomic scope" value="Bacteria"/>
</dbReference>
<keyword evidence="2 5" id="KW-0812">Transmembrane</keyword>
<sequence length="213" mass="23989">MGAYITNNFFKQTILTFAGLPLLIWAMGNAPERTLLKEALSLITILSFFQMIGQFFWARTNKSAVADLKMSKVIKYHKIMGYTFVIILLFHPVFLFVPRFLEAGIDPADAFITTITTFTSQGVVLGIIAWSLLIILGITSFVRKKLPMEYKTWRVFHGILAILFVSVAAWHAIDLGRHSSFPMSLLIISTGVCGILLLMKAYTFKSIKKTEEV</sequence>
<accession>C0QEC2</accession>
<feature type="transmembrane region" description="Helical" evidence="5">
    <location>
        <begin position="79"/>
        <end position="101"/>
    </location>
</feature>
<keyword evidence="8" id="KW-1185">Reference proteome</keyword>
<feature type="transmembrane region" description="Helical" evidence="5">
    <location>
        <begin position="39"/>
        <end position="58"/>
    </location>
</feature>
<evidence type="ECO:0000256" key="1">
    <source>
        <dbReference type="ARBA" id="ARBA00004141"/>
    </source>
</evidence>
<name>C0QEC2_DESAH</name>
<dbReference type="OrthoDB" id="9801223at2"/>
<organism evidence="7 8">
    <name type="scientific">Desulforapulum autotrophicum (strain ATCC 43914 / DSM 3382 / VKM B-1955 / HRM2)</name>
    <name type="common">Desulfobacterium autotrophicum</name>
    <dbReference type="NCBI Taxonomy" id="177437"/>
    <lineage>
        <taxon>Bacteria</taxon>
        <taxon>Pseudomonadati</taxon>
        <taxon>Thermodesulfobacteriota</taxon>
        <taxon>Desulfobacteria</taxon>
        <taxon>Desulfobacterales</taxon>
        <taxon>Desulfobacteraceae</taxon>
        <taxon>Desulforapulum</taxon>
    </lineage>
</organism>
<dbReference type="HOGENOM" id="CLU_1292671_0_0_7"/>
<evidence type="ECO:0000256" key="5">
    <source>
        <dbReference type="SAM" id="Phobius"/>
    </source>
</evidence>